<feature type="compositionally biased region" description="Low complexity" evidence="1">
    <location>
        <begin position="99"/>
        <end position="118"/>
    </location>
</feature>
<protein>
    <submittedName>
        <fullName evidence="3">Uncharacterized protein</fullName>
    </submittedName>
</protein>
<dbReference type="RefSeq" id="WP_353650813.1">
    <property type="nucleotide sequence ID" value="NZ_CP159218.1"/>
</dbReference>
<gene>
    <name evidence="3" type="ORF">ABLG96_07880</name>
</gene>
<keyword evidence="2" id="KW-0472">Membrane</keyword>
<dbReference type="AlphaFoldDB" id="A0AAU8DSS2"/>
<dbReference type="EMBL" id="CP159218">
    <property type="protein sequence ID" value="XCG65203.1"/>
    <property type="molecule type" value="Genomic_DNA"/>
</dbReference>
<feature type="transmembrane region" description="Helical" evidence="2">
    <location>
        <begin position="63"/>
        <end position="81"/>
    </location>
</feature>
<reference evidence="3" key="1">
    <citation type="submission" date="2024-05" db="EMBL/GenBank/DDBJ databases">
        <authorList>
            <person name="Cai S.Y."/>
            <person name="Jin L.M."/>
            <person name="Li H.R."/>
        </authorList>
    </citation>
    <scope>NUCLEOTIDE SEQUENCE</scope>
    <source>
        <strain evidence="3">A5-74</strain>
    </source>
</reference>
<sequence length="364" mass="38308">MTSQHDLQLAVREAYDHSPIPESLTAAARALLNSDGTSTQTSAAEPKPIVVRAPTLRASRKRAVLAASLIAAAVAAVAILTTNVTGSRSDRDAAPTGVTQPPATSAPPTSTRTSNPSAGDTQPANTLASDMDLLRAIATGVIVQPDAGPPTDSSTVVGALNWSYTRSRSVPAPITDVIAWYQTNVPTASAPQPLTLIDSTLYPAGTTPELAAARDTFVQPQVAIRFSEVNIDTTRVDVIATGYHRDVHPKEAFIPAAQITRTELNWKPNDPREAKTRTIDKAAADELIDYLNRAPLKPALTYSGTTGGATFNITFTATDGHTYTAHWDSDFGGAGVALDLGAAGSQLVDPDKGFYDLLRELSRG</sequence>
<name>A0AAU8DSS2_9ACTN</name>
<evidence type="ECO:0000313" key="3">
    <source>
        <dbReference type="EMBL" id="XCG65203.1"/>
    </source>
</evidence>
<evidence type="ECO:0000256" key="2">
    <source>
        <dbReference type="SAM" id="Phobius"/>
    </source>
</evidence>
<feature type="region of interest" description="Disordered" evidence="1">
    <location>
        <begin position="86"/>
        <end position="125"/>
    </location>
</feature>
<proteinExistence type="predicted"/>
<evidence type="ECO:0000256" key="1">
    <source>
        <dbReference type="SAM" id="MobiDB-lite"/>
    </source>
</evidence>
<accession>A0AAU8DSS2</accession>
<organism evidence="3">
    <name type="scientific">Nakamurella sp. A5-74</name>
    <dbReference type="NCBI Taxonomy" id="3158264"/>
    <lineage>
        <taxon>Bacteria</taxon>
        <taxon>Bacillati</taxon>
        <taxon>Actinomycetota</taxon>
        <taxon>Actinomycetes</taxon>
        <taxon>Nakamurellales</taxon>
        <taxon>Nakamurellaceae</taxon>
        <taxon>Nakamurella</taxon>
    </lineage>
</organism>
<keyword evidence="2" id="KW-0812">Transmembrane</keyword>
<keyword evidence="2" id="KW-1133">Transmembrane helix</keyword>